<dbReference type="CDD" id="cd01173">
    <property type="entry name" value="pyridoxal_pyridoxamine_kinase"/>
    <property type="match status" value="1"/>
</dbReference>
<evidence type="ECO:0000256" key="2">
    <source>
        <dbReference type="ARBA" id="ARBA00022679"/>
    </source>
</evidence>
<dbReference type="InterPro" id="IPR013749">
    <property type="entry name" value="PM/HMP-P_kinase-1"/>
</dbReference>
<dbReference type="NCBIfam" id="NF006034">
    <property type="entry name" value="PRK08176.1"/>
    <property type="match status" value="1"/>
</dbReference>
<dbReference type="GO" id="GO:0009443">
    <property type="term" value="P:pyridoxal 5'-phosphate salvage"/>
    <property type="evidence" value="ECO:0007669"/>
    <property type="project" value="InterPro"/>
</dbReference>
<reference evidence="7 8" key="1">
    <citation type="submission" date="2018-02" db="EMBL/GenBank/DDBJ databases">
        <title>novel marine gammaproteobacteria from coastal saline agro ecosystem.</title>
        <authorList>
            <person name="Krishnan R."/>
            <person name="Ramesh Kumar N."/>
        </authorList>
    </citation>
    <scope>NUCLEOTIDE SEQUENCE [LARGE SCALE GENOMIC DNA]</scope>
    <source>
        <strain evidence="7 8">228</strain>
    </source>
</reference>
<dbReference type="InterPro" id="IPR029056">
    <property type="entry name" value="Ribokinase-like"/>
</dbReference>
<dbReference type="GO" id="GO:0005829">
    <property type="term" value="C:cytosol"/>
    <property type="evidence" value="ECO:0007669"/>
    <property type="project" value="TreeGrafter"/>
</dbReference>
<dbReference type="Proteomes" id="UP000238196">
    <property type="component" value="Unassembled WGS sequence"/>
</dbReference>
<evidence type="ECO:0000256" key="1">
    <source>
        <dbReference type="ARBA" id="ARBA00012104"/>
    </source>
</evidence>
<keyword evidence="2" id="KW-0808">Transferase</keyword>
<comment type="caution">
    <text evidence="7">The sequence shown here is derived from an EMBL/GenBank/DDBJ whole genome shotgun (WGS) entry which is preliminary data.</text>
</comment>
<accession>A0A2S5KQ57</accession>
<dbReference type="OrthoDB" id="9800808at2"/>
<dbReference type="Gene3D" id="3.40.1190.20">
    <property type="match status" value="1"/>
</dbReference>
<sequence>MAISPHATGTASRGTRPLPLDVVSVQSQVVYGRVGNNVALPTLHSHGLNATSVPTVLFSNTPHYPSVHGGAVASDWFNGFLRDLIARDALSQLQAVLCGYLGSPAQATLLARWLADVRLLRPQAVVVIDPVLGDHDCGNYVAPGMVDAYRQHLLQQATGLTPNGYELACLTGLPTASWSQVQTAARQLLQTSAAQWVVVTSAAPEEWQPGEMWVAIVTPDYAEVIRHPRLDCYPKGTGDLFCASLTARLLHQLPLHEAVSRACDIVLGALQLTASQQSAELLLPTYPLSG</sequence>
<organism evidence="7 8">
    <name type="scientific">Proteobacteria bacterium 228</name>
    <dbReference type="NCBI Taxonomy" id="2083153"/>
    <lineage>
        <taxon>Bacteria</taxon>
        <taxon>Pseudomonadati</taxon>
        <taxon>Pseudomonadota</taxon>
    </lineage>
</organism>
<dbReference type="InterPro" id="IPR004625">
    <property type="entry name" value="PyrdxlKinase"/>
</dbReference>
<evidence type="ECO:0000256" key="3">
    <source>
        <dbReference type="ARBA" id="ARBA00022741"/>
    </source>
</evidence>
<evidence type="ECO:0000313" key="8">
    <source>
        <dbReference type="Proteomes" id="UP000238196"/>
    </source>
</evidence>
<dbReference type="EMBL" id="PRLP01000040">
    <property type="protein sequence ID" value="PPC76813.1"/>
    <property type="molecule type" value="Genomic_DNA"/>
</dbReference>
<dbReference type="GO" id="GO:0008902">
    <property type="term" value="F:hydroxymethylpyrimidine kinase activity"/>
    <property type="evidence" value="ECO:0007669"/>
    <property type="project" value="TreeGrafter"/>
</dbReference>
<feature type="domain" description="Pyridoxamine kinase/Phosphomethylpyrimidine kinase" evidence="6">
    <location>
        <begin position="40"/>
        <end position="271"/>
    </location>
</feature>
<evidence type="ECO:0000256" key="5">
    <source>
        <dbReference type="ARBA" id="ARBA00022840"/>
    </source>
</evidence>
<keyword evidence="5" id="KW-0067">ATP-binding</keyword>
<evidence type="ECO:0000313" key="7">
    <source>
        <dbReference type="EMBL" id="PPC76813.1"/>
    </source>
</evidence>
<proteinExistence type="predicted"/>
<keyword evidence="4 7" id="KW-0418">Kinase</keyword>
<protein>
    <recommendedName>
        <fullName evidence="1">pyridoxal kinase</fullName>
        <ecNumber evidence="1">2.7.1.35</ecNumber>
    </recommendedName>
</protein>
<dbReference type="PANTHER" id="PTHR10534:SF15">
    <property type="entry name" value="PYRIDOXINE_PYRIDOXAL_PYRIDOXAMINE KINASE"/>
    <property type="match status" value="1"/>
</dbReference>
<dbReference type="PANTHER" id="PTHR10534">
    <property type="entry name" value="PYRIDOXAL KINASE"/>
    <property type="match status" value="1"/>
</dbReference>
<gene>
    <name evidence="7" type="ORF">C4K68_13315</name>
</gene>
<dbReference type="SUPFAM" id="SSF53613">
    <property type="entry name" value="Ribokinase-like"/>
    <property type="match status" value="1"/>
</dbReference>
<keyword evidence="3" id="KW-0547">Nucleotide-binding</keyword>
<dbReference type="Pfam" id="PF08543">
    <property type="entry name" value="Phos_pyr_kin"/>
    <property type="match status" value="1"/>
</dbReference>
<evidence type="ECO:0000259" key="6">
    <source>
        <dbReference type="Pfam" id="PF08543"/>
    </source>
</evidence>
<dbReference type="GO" id="GO:0008478">
    <property type="term" value="F:pyridoxal kinase activity"/>
    <property type="evidence" value="ECO:0007669"/>
    <property type="project" value="UniProtKB-EC"/>
</dbReference>
<dbReference type="EC" id="2.7.1.35" evidence="1"/>
<dbReference type="AlphaFoldDB" id="A0A2S5KQ57"/>
<evidence type="ECO:0000256" key="4">
    <source>
        <dbReference type="ARBA" id="ARBA00022777"/>
    </source>
</evidence>
<name>A0A2S5KQ57_9PROT</name>
<dbReference type="GO" id="GO:0005524">
    <property type="term" value="F:ATP binding"/>
    <property type="evidence" value="ECO:0007669"/>
    <property type="project" value="UniProtKB-KW"/>
</dbReference>